<evidence type="ECO:0000313" key="1">
    <source>
        <dbReference type="EMBL" id="OGL46614.1"/>
    </source>
</evidence>
<gene>
    <name evidence="1" type="ORF">A2W05_06940</name>
</gene>
<name>A0A1F7S038_9BACT</name>
<dbReference type="Proteomes" id="UP000178797">
    <property type="component" value="Unassembled WGS sequence"/>
</dbReference>
<comment type="caution">
    <text evidence="1">The sequence shown here is derived from an EMBL/GenBank/DDBJ whole genome shotgun (WGS) entry which is preliminary data.</text>
</comment>
<organism evidence="1 2">
    <name type="scientific">Candidatus Schekmanbacteria bacterium RBG_16_38_10</name>
    <dbReference type="NCBI Taxonomy" id="1817879"/>
    <lineage>
        <taxon>Bacteria</taxon>
        <taxon>Candidatus Schekmaniibacteriota</taxon>
    </lineage>
</organism>
<proteinExistence type="predicted"/>
<dbReference type="AlphaFoldDB" id="A0A1F7S038"/>
<evidence type="ECO:0000313" key="2">
    <source>
        <dbReference type="Proteomes" id="UP000178797"/>
    </source>
</evidence>
<protein>
    <submittedName>
        <fullName evidence="1">Uncharacterized protein</fullName>
    </submittedName>
</protein>
<sequence>MKSLKINKQIESLCRLIDELEAEYGRDYILRALKIISNRQMLFLNLPEPKPDFLPILKVLEIVIGEIEEAFYNILEENLSEVNGKEIFDELIKRLQRLKI</sequence>
<accession>A0A1F7S038</accession>
<reference evidence="1 2" key="1">
    <citation type="journal article" date="2016" name="Nat. Commun.">
        <title>Thousands of microbial genomes shed light on interconnected biogeochemical processes in an aquifer system.</title>
        <authorList>
            <person name="Anantharaman K."/>
            <person name="Brown C.T."/>
            <person name="Hug L.A."/>
            <person name="Sharon I."/>
            <person name="Castelle C.J."/>
            <person name="Probst A.J."/>
            <person name="Thomas B.C."/>
            <person name="Singh A."/>
            <person name="Wilkins M.J."/>
            <person name="Karaoz U."/>
            <person name="Brodie E.L."/>
            <person name="Williams K.H."/>
            <person name="Hubbard S.S."/>
            <person name="Banfield J.F."/>
        </authorList>
    </citation>
    <scope>NUCLEOTIDE SEQUENCE [LARGE SCALE GENOMIC DNA]</scope>
</reference>
<dbReference type="EMBL" id="MGDE01000082">
    <property type="protein sequence ID" value="OGL46614.1"/>
    <property type="molecule type" value="Genomic_DNA"/>
</dbReference>